<feature type="region of interest" description="Disordered" evidence="1">
    <location>
        <begin position="156"/>
        <end position="183"/>
    </location>
</feature>
<dbReference type="OrthoDB" id="4843554at2759"/>
<dbReference type="AlphaFoldDB" id="A0A9W9FVN0"/>
<keyword evidence="2" id="KW-0732">Signal</keyword>
<feature type="signal peptide" evidence="2">
    <location>
        <begin position="1"/>
        <end position="24"/>
    </location>
</feature>
<evidence type="ECO:0008006" key="5">
    <source>
        <dbReference type="Google" id="ProtNLM"/>
    </source>
</evidence>
<evidence type="ECO:0000256" key="2">
    <source>
        <dbReference type="SAM" id="SignalP"/>
    </source>
</evidence>
<evidence type="ECO:0000313" key="4">
    <source>
        <dbReference type="Proteomes" id="UP001149165"/>
    </source>
</evidence>
<comment type="caution">
    <text evidence="3">The sequence shown here is derived from an EMBL/GenBank/DDBJ whole genome shotgun (WGS) entry which is preliminary data.</text>
</comment>
<accession>A0A9W9FVN0</accession>
<sequence>MRFYHSVLPVFLLASHVIAGDVDANDVPSECKDVCAPVVSLTSSCDKKTSEDDSAELKCICDDPRAAHSLPLCDACMTKYGKDGSDNDANDLVRSCSFTTTSYDSTMAASATSASASATDTTGGMSGTMTDIMMSTMTGSMMSTMTGSMMSTMTGSMTSDMASTGASGSGTPAGGSSSAAPTSSSGAIGTYAGLDTGITGLVMGALAVLGV</sequence>
<evidence type="ECO:0000313" key="3">
    <source>
        <dbReference type="EMBL" id="KAJ5107224.1"/>
    </source>
</evidence>
<name>A0A9W9FVN0_9EURO</name>
<organism evidence="3 4">
    <name type="scientific">Penicillium angulare</name>
    <dbReference type="NCBI Taxonomy" id="116970"/>
    <lineage>
        <taxon>Eukaryota</taxon>
        <taxon>Fungi</taxon>
        <taxon>Dikarya</taxon>
        <taxon>Ascomycota</taxon>
        <taxon>Pezizomycotina</taxon>
        <taxon>Eurotiomycetes</taxon>
        <taxon>Eurotiomycetidae</taxon>
        <taxon>Eurotiales</taxon>
        <taxon>Aspergillaceae</taxon>
        <taxon>Penicillium</taxon>
    </lineage>
</organism>
<gene>
    <name evidence="3" type="ORF">N7456_003899</name>
</gene>
<reference evidence="3" key="2">
    <citation type="journal article" date="2023" name="IMA Fungus">
        <title>Comparative genomic study of the Penicillium genus elucidates a diverse pangenome and 15 lateral gene transfer events.</title>
        <authorList>
            <person name="Petersen C."/>
            <person name="Sorensen T."/>
            <person name="Nielsen M.R."/>
            <person name="Sondergaard T.E."/>
            <person name="Sorensen J.L."/>
            <person name="Fitzpatrick D.A."/>
            <person name="Frisvad J.C."/>
            <person name="Nielsen K.L."/>
        </authorList>
    </citation>
    <scope>NUCLEOTIDE SEQUENCE</scope>
    <source>
        <strain evidence="3">IBT 30069</strain>
    </source>
</reference>
<keyword evidence="4" id="KW-1185">Reference proteome</keyword>
<dbReference type="Proteomes" id="UP001149165">
    <property type="component" value="Unassembled WGS sequence"/>
</dbReference>
<reference evidence="3" key="1">
    <citation type="submission" date="2022-11" db="EMBL/GenBank/DDBJ databases">
        <authorList>
            <person name="Petersen C."/>
        </authorList>
    </citation>
    <scope>NUCLEOTIDE SEQUENCE</scope>
    <source>
        <strain evidence="3">IBT 30069</strain>
    </source>
</reference>
<feature type="compositionally biased region" description="Low complexity" evidence="1">
    <location>
        <begin position="174"/>
        <end position="183"/>
    </location>
</feature>
<evidence type="ECO:0000256" key="1">
    <source>
        <dbReference type="SAM" id="MobiDB-lite"/>
    </source>
</evidence>
<feature type="chain" id="PRO_5040783853" description="Gpi anchored protein" evidence="2">
    <location>
        <begin position="25"/>
        <end position="211"/>
    </location>
</feature>
<dbReference type="EMBL" id="JAPQKH010000003">
    <property type="protein sequence ID" value="KAJ5107224.1"/>
    <property type="molecule type" value="Genomic_DNA"/>
</dbReference>
<proteinExistence type="predicted"/>
<feature type="compositionally biased region" description="Low complexity" evidence="1">
    <location>
        <begin position="156"/>
        <end position="166"/>
    </location>
</feature>
<protein>
    <recommendedName>
        <fullName evidence="5">Gpi anchored protein</fullName>
    </recommendedName>
</protein>